<protein>
    <submittedName>
        <fullName evidence="2">GLCI1 protein</fullName>
    </submittedName>
</protein>
<evidence type="ECO:0000313" key="3">
    <source>
        <dbReference type="Proteomes" id="UP000886611"/>
    </source>
</evidence>
<dbReference type="Proteomes" id="UP000886611">
    <property type="component" value="Unassembled WGS sequence"/>
</dbReference>
<feature type="compositionally biased region" description="Basic and acidic residues" evidence="1">
    <location>
        <begin position="106"/>
        <end position="118"/>
    </location>
</feature>
<feature type="non-terminal residue" evidence="2">
    <location>
        <position position="165"/>
    </location>
</feature>
<organism evidence="2 3">
    <name type="scientific">Polypterus senegalus</name>
    <name type="common">Senegal bichir</name>
    <dbReference type="NCBI Taxonomy" id="55291"/>
    <lineage>
        <taxon>Eukaryota</taxon>
        <taxon>Metazoa</taxon>
        <taxon>Chordata</taxon>
        <taxon>Craniata</taxon>
        <taxon>Vertebrata</taxon>
        <taxon>Euteleostomi</taxon>
        <taxon>Actinopterygii</taxon>
        <taxon>Polypteriformes</taxon>
        <taxon>Polypteridae</taxon>
        <taxon>Polypterus</taxon>
    </lineage>
</organism>
<dbReference type="EMBL" id="JAATIS010002524">
    <property type="protein sequence ID" value="KAG2464840.1"/>
    <property type="molecule type" value="Genomic_DNA"/>
</dbReference>
<feature type="compositionally biased region" description="Polar residues" evidence="1">
    <location>
        <begin position="1"/>
        <end position="11"/>
    </location>
</feature>
<feature type="compositionally biased region" description="Low complexity" evidence="1">
    <location>
        <begin position="70"/>
        <end position="79"/>
    </location>
</feature>
<dbReference type="AlphaFoldDB" id="A0A8X7X9G5"/>
<evidence type="ECO:0000313" key="2">
    <source>
        <dbReference type="EMBL" id="KAG2464840.1"/>
    </source>
</evidence>
<evidence type="ECO:0000256" key="1">
    <source>
        <dbReference type="SAM" id="MobiDB-lite"/>
    </source>
</evidence>
<reference evidence="2 3" key="1">
    <citation type="journal article" date="2021" name="Cell">
        <title>Tracing the genetic footprints of vertebrate landing in non-teleost ray-finned fishes.</title>
        <authorList>
            <person name="Bi X."/>
            <person name="Wang K."/>
            <person name="Yang L."/>
            <person name="Pan H."/>
            <person name="Jiang H."/>
            <person name="Wei Q."/>
            <person name="Fang M."/>
            <person name="Yu H."/>
            <person name="Zhu C."/>
            <person name="Cai Y."/>
            <person name="He Y."/>
            <person name="Gan X."/>
            <person name="Zeng H."/>
            <person name="Yu D."/>
            <person name="Zhu Y."/>
            <person name="Jiang H."/>
            <person name="Qiu Q."/>
            <person name="Yang H."/>
            <person name="Zhang Y.E."/>
            <person name="Wang W."/>
            <person name="Zhu M."/>
            <person name="He S."/>
            <person name="Zhang G."/>
        </authorList>
    </citation>
    <scope>NUCLEOTIDE SEQUENCE [LARGE SCALE GENOMIC DNA]</scope>
    <source>
        <strain evidence="2">Bchr_013</strain>
    </source>
</reference>
<feature type="compositionally biased region" description="Polar residues" evidence="1">
    <location>
        <begin position="50"/>
        <end position="69"/>
    </location>
</feature>
<proteinExistence type="predicted"/>
<feature type="non-terminal residue" evidence="2">
    <location>
        <position position="1"/>
    </location>
</feature>
<gene>
    <name evidence="2" type="primary">Glcci1_0</name>
    <name evidence="2" type="ORF">GTO96_0009575</name>
</gene>
<feature type="region of interest" description="Disordered" evidence="1">
    <location>
        <begin position="1"/>
        <end position="131"/>
    </location>
</feature>
<keyword evidence="3" id="KW-1185">Reference proteome</keyword>
<comment type="caution">
    <text evidence="2">The sequence shown here is derived from an EMBL/GenBank/DDBJ whole genome shotgun (WGS) entry which is preliminary data.</text>
</comment>
<name>A0A8X7X9G5_POLSE</name>
<accession>A0A8X7X9G5</accession>
<feature type="compositionally biased region" description="Low complexity" evidence="1">
    <location>
        <begin position="19"/>
        <end position="35"/>
    </location>
</feature>
<sequence length="165" mass="17680">MSASTSNSSHHQQQRMRRSNAGSPTAANSSSSNSSRLLQPIRATVPYQLLRSNQQSPTRSPSSFSVGSNTGPTSSRCSSPPSPTQALSSPGGSGVADQRLIGRQRRSPDSRSSPERRSPSSPICRGKKHEMERGASVLWIGKCGSYEQAAKKVSDLRGQQMTFMS</sequence>